<sequence length="66" mass="7431">MRLVRAVLMVHVVLMVHAVLTVIWCTVLMVQLCTVLTVRLVPAVPMVHVHVVADRWGNNRRPAPRG</sequence>
<dbReference type="EMBL" id="CP163441">
    <property type="protein sequence ID" value="XDQ43191.1"/>
    <property type="molecule type" value="Genomic_DNA"/>
</dbReference>
<dbReference type="AlphaFoldDB" id="A0AB39QLB2"/>
<proteinExistence type="predicted"/>
<name>A0AB39QLB2_9ACTN</name>
<evidence type="ECO:0008006" key="3">
    <source>
        <dbReference type="Google" id="ProtNLM"/>
    </source>
</evidence>
<organism evidence="2">
    <name type="scientific">Streptomyces sp. R39</name>
    <dbReference type="NCBI Taxonomy" id="3238631"/>
    <lineage>
        <taxon>Bacteria</taxon>
        <taxon>Bacillati</taxon>
        <taxon>Actinomycetota</taxon>
        <taxon>Actinomycetes</taxon>
        <taxon>Kitasatosporales</taxon>
        <taxon>Streptomycetaceae</taxon>
        <taxon>Streptomyces</taxon>
    </lineage>
</organism>
<keyword evidence="1" id="KW-1133">Transmembrane helix</keyword>
<keyword evidence="1" id="KW-0472">Membrane</keyword>
<gene>
    <name evidence="2" type="ORF">AB5J52_13480</name>
</gene>
<evidence type="ECO:0000313" key="2">
    <source>
        <dbReference type="EMBL" id="XDQ43191.1"/>
    </source>
</evidence>
<dbReference type="RefSeq" id="WP_369222369.1">
    <property type="nucleotide sequence ID" value="NZ_CP163441.1"/>
</dbReference>
<evidence type="ECO:0000256" key="1">
    <source>
        <dbReference type="SAM" id="Phobius"/>
    </source>
</evidence>
<accession>A0AB39QLB2</accession>
<keyword evidence="1" id="KW-0812">Transmembrane</keyword>
<reference evidence="2" key="1">
    <citation type="submission" date="2024-07" db="EMBL/GenBank/DDBJ databases">
        <authorList>
            <person name="Yu S.T."/>
        </authorList>
    </citation>
    <scope>NUCLEOTIDE SEQUENCE</scope>
    <source>
        <strain evidence="2">R39</strain>
    </source>
</reference>
<protein>
    <recommendedName>
        <fullName evidence="3">Secreted peptide</fullName>
    </recommendedName>
</protein>
<feature type="transmembrane region" description="Helical" evidence="1">
    <location>
        <begin position="6"/>
        <end position="30"/>
    </location>
</feature>